<keyword evidence="4" id="KW-0967">Endosome</keyword>
<dbReference type="AlphaFoldDB" id="C5E3B8"/>
<dbReference type="OrthoDB" id="306304at2759"/>
<evidence type="ECO:0000259" key="10">
    <source>
        <dbReference type="PROSITE" id="PS51312"/>
    </source>
</evidence>
<feature type="compositionally biased region" description="Polar residues" evidence="8">
    <location>
        <begin position="310"/>
        <end position="330"/>
    </location>
</feature>
<dbReference type="eggNOG" id="KOG2391">
    <property type="taxonomic scope" value="Eukaryota"/>
</dbReference>
<dbReference type="GO" id="GO:0043162">
    <property type="term" value="P:ubiquitin-dependent protein catabolic process via the multivesicular body sorting pathway"/>
    <property type="evidence" value="ECO:0007669"/>
    <property type="project" value="UniProtKB-ARBA"/>
</dbReference>
<dbReference type="STRING" id="559295.C5E3B8"/>
<accession>C5E3B8</accession>
<keyword evidence="9" id="KW-1133">Transmembrane helix</keyword>
<dbReference type="PROSITE" id="PS51322">
    <property type="entry name" value="UEV"/>
    <property type="match status" value="1"/>
</dbReference>
<keyword evidence="9" id="KW-0812">Transmembrane</keyword>
<dbReference type="InterPro" id="IPR017916">
    <property type="entry name" value="SB_dom"/>
</dbReference>
<dbReference type="GO" id="GO:0000813">
    <property type="term" value="C:ESCRT I complex"/>
    <property type="evidence" value="ECO:0007669"/>
    <property type="project" value="TreeGrafter"/>
</dbReference>
<evidence type="ECO:0000313" key="12">
    <source>
        <dbReference type="EMBL" id="CAR30529.1"/>
    </source>
</evidence>
<dbReference type="Gene3D" id="3.10.110.10">
    <property type="entry name" value="Ubiquitin Conjugating Enzyme"/>
    <property type="match status" value="1"/>
</dbReference>
<dbReference type="EMBL" id="CU928180">
    <property type="protein sequence ID" value="CAR30529.1"/>
    <property type="molecule type" value="Genomic_DNA"/>
</dbReference>
<dbReference type="PANTHER" id="PTHR23306:SF3">
    <property type="entry name" value="TUMOR SUPPRESSOR PROTEIN 101"/>
    <property type="match status" value="1"/>
</dbReference>
<evidence type="ECO:0000256" key="8">
    <source>
        <dbReference type="SAM" id="MobiDB-lite"/>
    </source>
</evidence>
<evidence type="ECO:0000256" key="2">
    <source>
        <dbReference type="ARBA" id="ARBA00009594"/>
    </source>
</evidence>
<dbReference type="Pfam" id="PF05743">
    <property type="entry name" value="UEV"/>
    <property type="match status" value="1"/>
</dbReference>
<comment type="subcellular location">
    <subcellularLocation>
        <location evidence="1">Endosome</location>
    </subcellularLocation>
</comment>
<dbReference type="CDD" id="cd11685">
    <property type="entry name" value="UEV_TSG101-like"/>
    <property type="match status" value="1"/>
</dbReference>
<comment type="similarity">
    <text evidence="2">Belongs to the ubiquitin-conjugating enzyme family. UEV subfamily.</text>
</comment>
<keyword evidence="6" id="KW-0175">Coiled coil</keyword>
<dbReference type="RefSeq" id="XP_002556391.1">
    <property type="nucleotide sequence ID" value="XM_002556345.1"/>
</dbReference>
<keyword evidence="9" id="KW-0472">Membrane</keyword>
<dbReference type="InterPro" id="IPR008883">
    <property type="entry name" value="UEV_N"/>
</dbReference>
<keyword evidence="3 7" id="KW-0813">Transport</keyword>
<dbReference type="InterPro" id="IPR016135">
    <property type="entry name" value="UBQ-conjugating_enzyme/RWD"/>
</dbReference>
<name>C5E3B8_LACTC</name>
<evidence type="ECO:0000256" key="3">
    <source>
        <dbReference type="ARBA" id="ARBA00022448"/>
    </source>
</evidence>
<dbReference type="Gene3D" id="6.10.140.820">
    <property type="match status" value="1"/>
</dbReference>
<dbReference type="GeneID" id="8294728"/>
<dbReference type="FunCoup" id="C5E3B8">
    <property type="interactions" value="618"/>
</dbReference>
<feature type="compositionally biased region" description="Pro residues" evidence="8">
    <location>
        <begin position="264"/>
        <end position="273"/>
    </location>
</feature>
<evidence type="ECO:0000256" key="9">
    <source>
        <dbReference type="SAM" id="Phobius"/>
    </source>
</evidence>
<evidence type="ECO:0000256" key="6">
    <source>
        <dbReference type="ARBA" id="ARBA00023054"/>
    </source>
</evidence>
<feature type="compositionally biased region" description="Polar residues" evidence="8">
    <location>
        <begin position="280"/>
        <end position="290"/>
    </location>
</feature>
<dbReference type="Pfam" id="PF09454">
    <property type="entry name" value="Vps23_core"/>
    <property type="match status" value="1"/>
</dbReference>
<sequence>MKGAQTYKLIRIVGFCLGVGRGGALVTVNLPYFQKPFLYFTLSTKSGASPPKQTAMNAVNLPPQVLDWLFKVLQPYYDARTTFRDVVFTLSENTALRPKTRVFTDFQGRSQLLLCLYGRLESVPVLVWVPLEYPIAAPYPFVDLEALRGARLRANSYVDANGAFSVPALDRWDPQVSTVGGLVSEMARAITEEPPVYMDEELQSPPIPPRAALVPTAVPNAVVDDLVRRVGASSLEDDISSRAPALPPKPPLGVASESSNTPVVPLPPRPPMVAPERSVETSYSSHSLQPPASIPTSPHDTPLPPRPPTKNSFSSQAYTDGQLDTQQTGNPAASVTTAPATPQPIPDLMGTDTGAESNSSHHHAIEELRHTIASLSEQDRQSVQETLKTRMYAVQNATAQFKHISDHEAAALKQFSQTLCSRRQALRENLDQVDLQLQKAQQYIQDYGPDTDLRSILAPEPAGVQQLRSLVAKDHAITDAIHALTRMLGQNSITLDIFIKKTRSLGRDQFLARVHINKILGQIQPRSN</sequence>
<evidence type="ECO:0000256" key="4">
    <source>
        <dbReference type="ARBA" id="ARBA00022753"/>
    </source>
</evidence>
<protein>
    <submittedName>
        <fullName evidence="12">KLTH0H12056p</fullName>
    </submittedName>
</protein>
<feature type="region of interest" description="Disordered" evidence="8">
    <location>
        <begin position="234"/>
        <end position="358"/>
    </location>
</feature>
<dbReference type="SUPFAM" id="SSF140111">
    <property type="entry name" value="Endosomal sorting complex assembly domain"/>
    <property type="match status" value="1"/>
</dbReference>
<dbReference type="HOGENOM" id="CLU_046554_0_0_1"/>
<dbReference type="GO" id="GO:0072666">
    <property type="term" value="P:establishment of protein localization to vacuole"/>
    <property type="evidence" value="ECO:0007669"/>
    <property type="project" value="UniProtKB-ARBA"/>
</dbReference>
<dbReference type="SUPFAM" id="SSF54495">
    <property type="entry name" value="UBC-like"/>
    <property type="match status" value="1"/>
</dbReference>
<dbReference type="PROSITE" id="PS51312">
    <property type="entry name" value="SB"/>
    <property type="match status" value="1"/>
</dbReference>
<proteinExistence type="inferred from homology"/>
<dbReference type="KEGG" id="lth:KLTH0H12056g"/>
<evidence type="ECO:0000259" key="11">
    <source>
        <dbReference type="PROSITE" id="PS51322"/>
    </source>
</evidence>
<keyword evidence="13" id="KW-1185">Reference proteome</keyword>
<dbReference type="InterPro" id="IPR037202">
    <property type="entry name" value="ESCRT_assembly_dom"/>
</dbReference>
<evidence type="ECO:0000256" key="7">
    <source>
        <dbReference type="PROSITE-ProRule" id="PRU00644"/>
    </source>
</evidence>
<dbReference type="OMA" id="YMNFPQP"/>
<feature type="domain" description="SB" evidence="10">
    <location>
        <begin position="461"/>
        <end position="528"/>
    </location>
</feature>
<evidence type="ECO:0000256" key="1">
    <source>
        <dbReference type="ARBA" id="ARBA00004177"/>
    </source>
</evidence>
<feature type="domain" description="UEV" evidence="11">
    <location>
        <begin position="63"/>
        <end position="200"/>
    </location>
</feature>
<evidence type="ECO:0000256" key="5">
    <source>
        <dbReference type="ARBA" id="ARBA00022927"/>
    </source>
</evidence>
<reference evidence="12 13" key="1">
    <citation type="journal article" date="2009" name="Genome Res.">
        <title>Comparative genomics of protoploid Saccharomycetaceae.</title>
        <authorList>
            <consortium name="The Genolevures Consortium"/>
            <person name="Souciet J.-L."/>
            <person name="Dujon B."/>
            <person name="Gaillardin C."/>
            <person name="Johnston M."/>
            <person name="Baret P.V."/>
            <person name="Cliften P."/>
            <person name="Sherman D.J."/>
            <person name="Weissenbach J."/>
            <person name="Westhof E."/>
            <person name="Wincker P."/>
            <person name="Jubin C."/>
            <person name="Poulain J."/>
            <person name="Barbe V."/>
            <person name="Segurens B."/>
            <person name="Artiguenave F."/>
            <person name="Anthouard V."/>
            <person name="Vacherie B."/>
            <person name="Val M.-E."/>
            <person name="Fulton R.S."/>
            <person name="Minx P."/>
            <person name="Wilson R."/>
            <person name="Durrens P."/>
            <person name="Jean G."/>
            <person name="Marck C."/>
            <person name="Martin T."/>
            <person name="Nikolski M."/>
            <person name="Rolland T."/>
            <person name="Seret M.-L."/>
            <person name="Casaregola S."/>
            <person name="Despons L."/>
            <person name="Fairhead C."/>
            <person name="Fischer G."/>
            <person name="Lafontaine I."/>
            <person name="Leh V."/>
            <person name="Lemaire M."/>
            <person name="de Montigny J."/>
            <person name="Neuveglise C."/>
            <person name="Thierry A."/>
            <person name="Blanc-Lenfle I."/>
            <person name="Bleykasten C."/>
            <person name="Diffels J."/>
            <person name="Fritsch E."/>
            <person name="Frangeul L."/>
            <person name="Goeffon A."/>
            <person name="Jauniaux N."/>
            <person name="Kachouri-Lafond R."/>
            <person name="Payen C."/>
            <person name="Potier S."/>
            <person name="Pribylova L."/>
            <person name="Ozanne C."/>
            <person name="Richard G.-F."/>
            <person name="Sacerdot C."/>
            <person name="Straub M.-L."/>
            <person name="Talla E."/>
        </authorList>
    </citation>
    <scope>NUCLEOTIDE SEQUENCE [LARGE SCALE GENOMIC DNA]</scope>
    <source>
        <strain evidence="13">ATCC 56472 / CBS 6340 / NRRL Y-8284</strain>
    </source>
</reference>
<dbReference type="GO" id="GO:0043130">
    <property type="term" value="F:ubiquitin binding"/>
    <property type="evidence" value="ECO:0007669"/>
    <property type="project" value="TreeGrafter"/>
</dbReference>
<feature type="compositionally biased region" description="Low complexity" evidence="8">
    <location>
        <begin position="331"/>
        <end position="340"/>
    </location>
</feature>
<dbReference type="GO" id="GO:0006886">
    <property type="term" value="P:intracellular protein transport"/>
    <property type="evidence" value="ECO:0007669"/>
    <property type="project" value="UniProtKB-ARBA"/>
</dbReference>
<gene>
    <name evidence="12" type="ordered locus">KLTH0H12056g</name>
</gene>
<evidence type="ECO:0000313" key="13">
    <source>
        <dbReference type="Proteomes" id="UP000002036"/>
    </source>
</evidence>
<keyword evidence="5 7" id="KW-0653">Protein transport</keyword>
<dbReference type="InterPro" id="IPR052070">
    <property type="entry name" value="ESCRT-I_UEV_domain"/>
</dbReference>
<dbReference type="PANTHER" id="PTHR23306">
    <property type="entry name" value="TUMOR SUSCEPTIBILITY GENE 101 PROTEIN-RELATED"/>
    <property type="match status" value="1"/>
</dbReference>
<organism evidence="12 13">
    <name type="scientific">Lachancea thermotolerans (strain ATCC 56472 / CBS 6340 / NRRL Y-8284)</name>
    <name type="common">Yeast</name>
    <name type="synonym">Kluyveromyces thermotolerans</name>
    <dbReference type="NCBI Taxonomy" id="559295"/>
    <lineage>
        <taxon>Eukaryota</taxon>
        <taxon>Fungi</taxon>
        <taxon>Dikarya</taxon>
        <taxon>Ascomycota</taxon>
        <taxon>Saccharomycotina</taxon>
        <taxon>Saccharomycetes</taxon>
        <taxon>Saccharomycetales</taxon>
        <taxon>Saccharomycetaceae</taxon>
        <taxon>Lachancea</taxon>
    </lineage>
</organism>
<feature type="transmembrane region" description="Helical" evidence="9">
    <location>
        <begin position="12"/>
        <end position="33"/>
    </location>
</feature>
<dbReference type="Proteomes" id="UP000002036">
    <property type="component" value="Chromosome H"/>
</dbReference>
<dbReference type="InParanoid" id="C5E3B8"/>